<evidence type="ECO:0000313" key="2">
    <source>
        <dbReference type="Proteomes" id="UP000322530"/>
    </source>
</evidence>
<dbReference type="SUPFAM" id="SSF54593">
    <property type="entry name" value="Glyoxalase/Bleomycin resistance protein/Dihydroxybiphenyl dioxygenase"/>
    <property type="match status" value="1"/>
</dbReference>
<dbReference type="RefSeq" id="WP_216368937.1">
    <property type="nucleotide sequence ID" value="NZ_BIXY01000074.1"/>
</dbReference>
<proteinExistence type="predicted"/>
<accession>A0A5A5TG48</accession>
<reference evidence="1 2" key="1">
    <citation type="submission" date="2019-01" db="EMBL/GenBank/DDBJ databases">
        <title>Draft genome sequence of Dictyobacter sp. Uno17.</title>
        <authorList>
            <person name="Wang C.M."/>
            <person name="Zheng Y."/>
            <person name="Sakai Y."/>
            <person name="Abe K."/>
            <person name="Yokota A."/>
            <person name="Yabe S."/>
        </authorList>
    </citation>
    <scope>NUCLEOTIDE SEQUENCE [LARGE SCALE GENOMIC DNA]</scope>
    <source>
        <strain evidence="1 2">Uno17</strain>
    </source>
</reference>
<keyword evidence="2" id="KW-1185">Reference proteome</keyword>
<sequence length="103" mass="11458">MTRTSWVEICVNDFAQSITRFEQALDFRVVALDANEYAELSRGETTIQLAVDDAPYWASERPRLQQPGQRGSGVEIVLLVENVGAATFVERHADTSTLTSLAR</sequence>
<evidence type="ECO:0000313" key="1">
    <source>
        <dbReference type="EMBL" id="GCF10550.1"/>
    </source>
</evidence>
<dbReference type="InterPro" id="IPR029068">
    <property type="entry name" value="Glyas_Bleomycin-R_OHBP_Dase"/>
</dbReference>
<evidence type="ECO:0008006" key="3">
    <source>
        <dbReference type="Google" id="ProtNLM"/>
    </source>
</evidence>
<comment type="caution">
    <text evidence="1">The sequence shown here is derived from an EMBL/GenBank/DDBJ whole genome shotgun (WGS) entry which is preliminary data.</text>
</comment>
<dbReference type="EMBL" id="BIXY01000074">
    <property type="protein sequence ID" value="GCF10550.1"/>
    <property type="molecule type" value="Genomic_DNA"/>
</dbReference>
<dbReference type="AlphaFoldDB" id="A0A5A5TG48"/>
<gene>
    <name evidence="1" type="ORF">KDI_41140</name>
</gene>
<name>A0A5A5TG48_9CHLR</name>
<protein>
    <recommendedName>
        <fullName evidence="3">VOC domain-containing protein</fullName>
    </recommendedName>
</protein>
<dbReference type="Gene3D" id="3.10.180.10">
    <property type="entry name" value="2,3-Dihydroxybiphenyl 1,2-Dioxygenase, domain 1"/>
    <property type="match status" value="1"/>
</dbReference>
<organism evidence="1 2">
    <name type="scientific">Dictyobacter arantiisoli</name>
    <dbReference type="NCBI Taxonomy" id="2014874"/>
    <lineage>
        <taxon>Bacteria</taxon>
        <taxon>Bacillati</taxon>
        <taxon>Chloroflexota</taxon>
        <taxon>Ktedonobacteria</taxon>
        <taxon>Ktedonobacterales</taxon>
        <taxon>Dictyobacteraceae</taxon>
        <taxon>Dictyobacter</taxon>
    </lineage>
</organism>
<dbReference type="Proteomes" id="UP000322530">
    <property type="component" value="Unassembled WGS sequence"/>
</dbReference>